<evidence type="ECO:0000313" key="2">
    <source>
        <dbReference type="EMBL" id="KAE9324864.1"/>
    </source>
</evidence>
<gene>
    <name evidence="1" type="ORF">PR001_g15785</name>
    <name evidence="2" type="ORF">PR003_g16627</name>
</gene>
<proteinExistence type="predicted"/>
<comment type="caution">
    <text evidence="1">The sequence shown here is derived from an EMBL/GenBank/DDBJ whole genome shotgun (WGS) entry which is preliminary data.</text>
</comment>
<evidence type="ECO:0000313" key="4">
    <source>
        <dbReference type="Proteomes" id="UP000434957"/>
    </source>
</evidence>
<dbReference type="EMBL" id="QXFV01001208">
    <property type="protein sequence ID" value="KAE9011939.1"/>
    <property type="molecule type" value="Genomic_DNA"/>
</dbReference>
<keyword evidence="4" id="KW-1185">Reference proteome</keyword>
<accession>A0A6A3KYV3</accession>
<dbReference type="Proteomes" id="UP000429607">
    <property type="component" value="Unassembled WGS sequence"/>
</dbReference>
<protein>
    <submittedName>
        <fullName evidence="1">Uncharacterized protein</fullName>
    </submittedName>
</protein>
<evidence type="ECO:0000313" key="3">
    <source>
        <dbReference type="Proteomes" id="UP000429607"/>
    </source>
</evidence>
<name>A0A6A3KYV3_9STRA</name>
<organism evidence="1 3">
    <name type="scientific">Phytophthora rubi</name>
    <dbReference type="NCBI Taxonomy" id="129364"/>
    <lineage>
        <taxon>Eukaryota</taxon>
        <taxon>Sar</taxon>
        <taxon>Stramenopiles</taxon>
        <taxon>Oomycota</taxon>
        <taxon>Peronosporomycetes</taxon>
        <taxon>Peronosporales</taxon>
        <taxon>Peronosporaceae</taxon>
        <taxon>Phytophthora</taxon>
    </lineage>
</organism>
<evidence type="ECO:0000313" key="1">
    <source>
        <dbReference type="EMBL" id="KAE9011939.1"/>
    </source>
</evidence>
<dbReference type="Proteomes" id="UP000434957">
    <property type="component" value="Unassembled WGS sequence"/>
</dbReference>
<reference evidence="1 3" key="1">
    <citation type="submission" date="2018-09" db="EMBL/GenBank/DDBJ databases">
        <title>Genomic investigation of the strawberry pathogen Phytophthora fragariae indicates pathogenicity is determined by transcriptional variation in three key races.</title>
        <authorList>
            <person name="Adams T.M."/>
            <person name="Armitage A.D."/>
            <person name="Sobczyk M.K."/>
            <person name="Bates H.J."/>
            <person name="Dunwell J.M."/>
            <person name="Nellist C.F."/>
            <person name="Harrison R.J."/>
        </authorList>
    </citation>
    <scope>NUCLEOTIDE SEQUENCE [LARGE SCALE GENOMIC DNA]</scope>
    <source>
        <strain evidence="1 3">SCRP249</strain>
        <strain evidence="2 4">SCRP333</strain>
    </source>
</reference>
<dbReference type="AlphaFoldDB" id="A0A6A3KYV3"/>
<dbReference type="EMBL" id="QXFT01001225">
    <property type="protein sequence ID" value="KAE9324864.1"/>
    <property type="molecule type" value="Genomic_DNA"/>
</dbReference>
<sequence>MRAQLLILANQAIVAVCNPISSAIFNHFPGQQTPSCTHFGDAADQAFYQAEHRKCSQELARARGADDPFLGQCLLCRDLHADGKIVGHHFGLHRSRRLPCCRGIYRRTGFSQVEKG</sequence>